<comment type="subcellular location">
    <subcellularLocation>
        <location evidence="1">Cell membrane</location>
        <topology evidence="1">Peripheral membrane protein</topology>
    </subcellularLocation>
</comment>
<dbReference type="InterPro" id="IPR051612">
    <property type="entry name" value="Teichoic_Acid_Biosynth"/>
</dbReference>
<dbReference type="Pfam" id="PF04464">
    <property type="entry name" value="Glyphos_transf"/>
    <property type="match status" value="1"/>
</dbReference>
<dbReference type="OrthoDB" id="9802649at2"/>
<evidence type="ECO:0000256" key="2">
    <source>
        <dbReference type="ARBA" id="ARBA00010488"/>
    </source>
</evidence>
<dbReference type="GO" id="GO:0047355">
    <property type="term" value="F:CDP-glycerol glycerophosphotransferase activity"/>
    <property type="evidence" value="ECO:0007669"/>
    <property type="project" value="InterPro"/>
</dbReference>
<gene>
    <name evidence="7" type="ORF">C9I99_24265</name>
</gene>
<evidence type="ECO:0008006" key="9">
    <source>
        <dbReference type="Google" id="ProtNLM"/>
    </source>
</evidence>
<dbReference type="Proteomes" id="UP000241222">
    <property type="component" value="Unassembled WGS sequence"/>
</dbReference>
<organism evidence="7 8">
    <name type="scientific">Photobacterium lutimaris</name>
    <dbReference type="NCBI Taxonomy" id="388278"/>
    <lineage>
        <taxon>Bacteria</taxon>
        <taxon>Pseudomonadati</taxon>
        <taxon>Pseudomonadota</taxon>
        <taxon>Gammaproteobacteria</taxon>
        <taxon>Vibrionales</taxon>
        <taxon>Vibrionaceae</taxon>
        <taxon>Photobacterium</taxon>
    </lineage>
</organism>
<keyword evidence="5" id="KW-0777">Teichoic acid biosynthesis</keyword>
<dbReference type="Gene3D" id="3.40.50.11820">
    <property type="match status" value="1"/>
</dbReference>
<dbReference type="EMBL" id="PYMH01000018">
    <property type="protein sequence ID" value="PSU29852.1"/>
    <property type="molecule type" value="Genomic_DNA"/>
</dbReference>
<evidence type="ECO:0000256" key="6">
    <source>
        <dbReference type="ARBA" id="ARBA00023136"/>
    </source>
</evidence>
<dbReference type="PANTHER" id="PTHR37316">
    <property type="entry name" value="TEICHOIC ACID GLYCEROL-PHOSPHATE PRIMASE"/>
    <property type="match status" value="1"/>
</dbReference>
<evidence type="ECO:0000256" key="1">
    <source>
        <dbReference type="ARBA" id="ARBA00004202"/>
    </source>
</evidence>
<proteinExistence type="inferred from homology"/>
<dbReference type="InterPro" id="IPR043149">
    <property type="entry name" value="TagF_N"/>
</dbReference>
<evidence type="ECO:0000313" key="8">
    <source>
        <dbReference type="Proteomes" id="UP000241222"/>
    </source>
</evidence>
<dbReference type="PANTHER" id="PTHR37316:SF3">
    <property type="entry name" value="TEICHOIC ACID GLYCEROL-PHOSPHATE TRANSFERASE"/>
    <property type="match status" value="1"/>
</dbReference>
<dbReference type="GO" id="GO:0005886">
    <property type="term" value="C:plasma membrane"/>
    <property type="evidence" value="ECO:0007669"/>
    <property type="project" value="UniProtKB-SubCell"/>
</dbReference>
<sequence length="411" mass="47812">MLSVFYVGSFIEGDSDRYTAKEASILINSYIERLLLLPKYILYKIFLFVLPVKNDVVAFEAYWGKGYSCNPKAISDFLESFDNIKRVWFFTQLPSEINEGIIPVKKFSLKYFYYLAVSGCFISNANHPNFFTKRKGVVFVQTKHGTPLKKMGIDELETKQSSESAYKALENRCNNWDYVISSNKFSTVQWKSSFPFDYKILETGYPRNDLLFNYSSADIEKVKENLGIDVSDSRKIILFMPTFREYHEKPEYYIDFNDLADKVSLEYIILVRAHYFNDGMSNIPSLPSVLDVTLYPNVEELYLITDVMVTDYSSSMFDYACLKRDTILYVPDYNEYSEKRGLNFDITADAPGLIVYNYEDLIKSLTEKSYNNADQKLQAKKFNLKFCNFDDGQASRRVAEQVFKYIITDIK</sequence>
<keyword evidence="8" id="KW-1185">Reference proteome</keyword>
<dbReference type="InterPro" id="IPR007554">
    <property type="entry name" value="Glycerophosphate_synth"/>
</dbReference>
<evidence type="ECO:0000313" key="7">
    <source>
        <dbReference type="EMBL" id="PSU29852.1"/>
    </source>
</evidence>
<evidence type="ECO:0000256" key="5">
    <source>
        <dbReference type="ARBA" id="ARBA00022944"/>
    </source>
</evidence>
<evidence type="ECO:0000256" key="4">
    <source>
        <dbReference type="ARBA" id="ARBA00022679"/>
    </source>
</evidence>
<keyword evidence="6" id="KW-0472">Membrane</keyword>
<dbReference type="SUPFAM" id="SSF53756">
    <property type="entry name" value="UDP-Glycosyltransferase/glycogen phosphorylase"/>
    <property type="match status" value="1"/>
</dbReference>
<accession>A0A2T3IND0</accession>
<evidence type="ECO:0000256" key="3">
    <source>
        <dbReference type="ARBA" id="ARBA00022475"/>
    </source>
</evidence>
<comment type="similarity">
    <text evidence="2">Belongs to the CDP-glycerol glycerophosphotransferase family.</text>
</comment>
<dbReference type="InterPro" id="IPR043148">
    <property type="entry name" value="TagF_C"/>
</dbReference>
<dbReference type="AlphaFoldDB" id="A0A2T3IND0"/>
<dbReference type="GO" id="GO:0019350">
    <property type="term" value="P:teichoic acid biosynthetic process"/>
    <property type="evidence" value="ECO:0007669"/>
    <property type="project" value="UniProtKB-KW"/>
</dbReference>
<comment type="caution">
    <text evidence="7">The sequence shown here is derived from an EMBL/GenBank/DDBJ whole genome shotgun (WGS) entry which is preliminary data.</text>
</comment>
<name>A0A2T3IND0_9GAMM</name>
<keyword evidence="4" id="KW-0808">Transferase</keyword>
<protein>
    <recommendedName>
        <fullName evidence="9">CDP-glycerol--glycerophosphate glycerophosphotransferase</fullName>
    </recommendedName>
</protein>
<reference evidence="7 8" key="1">
    <citation type="submission" date="2018-03" db="EMBL/GenBank/DDBJ databases">
        <title>Whole genome sequencing of Histamine producing bacteria.</title>
        <authorList>
            <person name="Butler K."/>
        </authorList>
    </citation>
    <scope>NUCLEOTIDE SEQUENCE [LARGE SCALE GENOMIC DNA]</scope>
    <source>
        <strain evidence="7 8">JCM 13586</strain>
    </source>
</reference>
<dbReference type="Gene3D" id="3.40.50.12580">
    <property type="match status" value="1"/>
</dbReference>
<keyword evidence="3" id="KW-1003">Cell membrane</keyword>